<comment type="caution">
    <text evidence="1">The sequence shown here is derived from an EMBL/GenBank/DDBJ whole genome shotgun (WGS) entry which is preliminary data.</text>
</comment>
<sequence>MTHANRRLSPAASNTQFCKLLHNTTTIMNSNDNRSASKAADAAETGSISTMSSAASYVKSGQENKSSTRNGTKFSVQDIKDKALKSQIKFA</sequence>
<keyword evidence="2" id="KW-1185">Reference proteome</keyword>
<evidence type="ECO:0000313" key="2">
    <source>
        <dbReference type="Proteomes" id="UP001160390"/>
    </source>
</evidence>
<protein>
    <submittedName>
        <fullName evidence="1">Uncharacterized protein</fullName>
    </submittedName>
</protein>
<accession>A0AA35Q4D2</accession>
<dbReference type="Proteomes" id="UP001160390">
    <property type="component" value="Unassembled WGS sequence"/>
</dbReference>
<proteinExistence type="predicted"/>
<organism evidence="1 2">
    <name type="scientific">Clonostachys chloroleuca</name>
    <dbReference type="NCBI Taxonomy" id="1926264"/>
    <lineage>
        <taxon>Eukaryota</taxon>
        <taxon>Fungi</taxon>
        <taxon>Dikarya</taxon>
        <taxon>Ascomycota</taxon>
        <taxon>Pezizomycotina</taxon>
        <taxon>Sordariomycetes</taxon>
        <taxon>Hypocreomycetidae</taxon>
        <taxon>Hypocreales</taxon>
        <taxon>Bionectriaceae</taxon>
        <taxon>Clonostachys</taxon>
    </lineage>
</organism>
<gene>
    <name evidence="1" type="ORF">CCHLO57077_00001471</name>
</gene>
<name>A0AA35Q4D2_9HYPO</name>
<reference evidence="1" key="1">
    <citation type="submission" date="2023-01" db="EMBL/GenBank/DDBJ databases">
        <authorList>
            <person name="Piombo E."/>
        </authorList>
    </citation>
    <scope>NUCLEOTIDE SEQUENCE</scope>
</reference>
<dbReference type="EMBL" id="CABFNP030001012">
    <property type="protein sequence ID" value="CAI6089849.1"/>
    <property type="molecule type" value="Genomic_DNA"/>
</dbReference>
<dbReference type="AlphaFoldDB" id="A0AA35Q4D2"/>
<evidence type="ECO:0000313" key="1">
    <source>
        <dbReference type="EMBL" id="CAI6089849.1"/>
    </source>
</evidence>